<feature type="compositionally biased region" description="Basic and acidic residues" evidence="6">
    <location>
        <begin position="2105"/>
        <end position="2123"/>
    </location>
</feature>
<dbReference type="Gene3D" id="3.30.1010.10">
    <property type="entry name" value="Phosphatidylinositol 3-kinase Catalytic Subunit, Chain A, domain 4"/>
    <property type="match status" value="1"/>
</dbReference>
<feature type="region of interest" description="Disordered" evidence="6">
    <location>
        <begin position="2096"/>
        <end position="2123"/>
    </location>
</feature>
<evidence type="ECO:0000313" key="9">
    <source>
        <dbReference type="EMBL" id="GMH48418.1"/>
    </source>
</evidence>
<dbReference type="PANTHER" id="PTHR11139">
    <property type="entry name" value="ATAXIA TELANGIECTASIA MUTATED ATM -RELATED"/>
    <property type="match status" value="1"/>
</dbReference>
<dbReference type="InterPro" id="IPR036940">
    <property type="entry name" value="PI3/4_kinase_cat_sf"/>
</dbReference>
<dbReference type="GO" id="GO:0005524">
    <property type="term" value="F:ATP binding"/>
    <property type="evidence" value="ECO:0007669"/>
    <property type="project" value="UniProtKB-KW"/>
</dbReference>
<keyword evidence="3" id="KW-0547">Nucleotide-binding</keyword>
<dbReference type="InterPro" id="IPR016024">
    <property type="entry name" value="ARM-type_fold"/>
</dbReference>
<dbReference type="GO" id="GO:0005634">
    <property type="term" value="C:nucleus"/>
    <property type="evidence" value="ECO:0007669"/>
    <property type="project" value="TreeGrafter"/>
</dbReference>
<evidence type="ECO:0000259" key="7">
    <source>
        <dbReference type="PROSITE" id="PS50290"/>
    </source>
</evidence>
<evidence type="ECO:0000256" key="6">
    <source>
        <dbReference type="SAM" id="MobiDB-lite"/>
    </source>
</evidence>
<dbReference type="InterPro" id="IPR018936">
    <property type="entry name" value="PI3/4_kinase_CS"/>
</dbReference>
<feature type="compositionally biased region" description="Polar residues" evidence="6">
    <location>
        <begin position="24"/>
        <end position="34"/>
    </location>
</feature>
<dbReference type="Gene3D" id="1.10.1070.11">
    <property type="entry name" value="Phosphatidylinositol 3-/4-kinase, catalytic domain"/>
    <property type="match status" value="1"/>
</dbReference>
<feature type="region of interest" description="Disordered" evidence="6">
    <location>
        <begin position="584"/>
        <end position="612"/>
    </location>
</feature>
<keyword evidence="5" id="KW-0067">ATP-binding</keyword>
<proteinExistence type="predicted"/>
<dbReference type="Proteomes" id="UP001165122">
    <property type="component" value="Unassembled WGS sequence"/>
</dbReference>
<dbReference type="EMBL" id="BRXW01000367">
    <property type="protein sequence ID" value="GMH48418.1"/>
    <property type="molecule type" value="Genomic_DNA"/>
</dbReference>
<dbReference type="OrthoDB" id="381190at2759"/>
<comment type="caution">
    <text evidence="9">The sequence shown here is derived from an EMBL/GenBank/DDBJ whole genome shotgun (WGS) entry which is preliminary data.</text>
</comment>
<evidence type="ECO:0000256" key="3">
    <source>
        <dbReference type="ARBA" id="ARBA00022741"/>
    </source>
</evidence>
<evidence type="ECO:0000256" key="1">
    <source>
        <dbReference type="ARBA" id="ARBA00012513"/>
    </source>
</evidence>
<dbReference type="InterPro" id="IPR050517">
    <property type="entry name" value="DDR_Repair_Kinase"/>
</dbReference>
<dbReference type="SUPFAM" id="SSF56112">
    <property type="entry name" value="Protein kinase-like (PK-like)"/>
    <property type="match status" value="1"/>
</dbReference>
<evidence type="ECO:0000256" key="5">
    <source>
        <dbReference type="ARBA" id="ARBA00022840"/>
    </source>
</evidence>
<gene>
    <name evidence="9" type="ORF">TrLO_g4536</name>
</gene>
<keyword evidence="4" id="KW-0418">Kinase</keyword>
<feature type="domain" description="FATC" evidence="8">
    <location>
        <begin position="2339"/>
        <end position="2372"/>
    </location>
</feature>
<feature type="region of interest" description="Disordered" evidence="6">
    <location>
        <begin position="96"/>
        <end position="119"/>
    </location>
</feature>
<dbReference type="InterPro" id="IPR003152">
    <property type="entry name" value="FATC_dom"/>
</dbReference>
<dbReference type="PROSITE" id="PS50290">
    <property type="entry name" value="PI3_4_KINASE_3"/>
    <property type="match status" value="1"/>
</dbReference>
<protein>
    <recommendedName>
        <fullName evidence="1">non-specific serine/threonine protein kinase</fullName>
        <ecNumber evidence="1">2.7.11.1</ecNumber>
    </recommendedName>
</protein>
<feature type="region of interest" description="Disordered" evidence="6">
    <location>
        <begin position="1"/>
        <end position="36"/>
    </location>
</feature>
<sequence>MNPSSSSNSGNPTPPQSPNRKQNKAPSSKTSNMSGIIAPPGMILPALNKANINNPNNKLYKAIKEGTIKIDPQQLKILANPNNALLQSLNNNGSVVDNHASSSSSSNKQSALVDKLPPPRYGTPSDNLALLSLLLNSPPSASNNPMPSISEVHTFMNMSGANVAHFFNKVLNYEGEEETIVVAKKSTPLSYLVACVAVLENLRTGLGSPGQTLHAFEVPFTSTPNKQPPGLSRSHTLLRFLWNLERLILHASVGGPNSPFPSMAKTGKPNPIIAPTITFFTANKSVCDTWLAKTAHKVQEFASESRLYNHAAYFAEASLAAAEGGRIYYEDGREGYVGDLEKRSTTYVESLICLGHTDTIAGLKRFLVKKIFEDEANHQQSAIPLEAVDVSQRLAWLDAAALVTKGNFEAAGAELLKMLKLDHAIWGKDSTSRKLQPRVFSKDNKEKKSLAESVVSALSTNFLSVHGVAFAIKLAIRCYTETADWEAAACLSEALIATHVYIRNKTQNPKHKSYSNTAKVQANVQKLKVAKNLKTKSGHNIRDFMYENVMRDHVVAVDAFQPKIDWHLLSAWGKLEDLINVEQMQTSDEEGTEEKTSEEVAPPTPPAPKRKGDYVTGDYVKSIYGHGVVDEVREDGTVCFVLDNWFLANNQTVKCYLDPAAVDHDTTHIPPPSAQNLTPPFSPVVKKEFAHLVKLNLASTNFIAHTKTYIPHNPMDPKNKDIANPHILPVTLRFEAAEKVLLHEVARFDGIKARKIPRSSLGYFGRVTGNLLMPFKFGTTKLSGMGDASGLIESLTLHLVKSKIHDEISTDETLKIAKLARKQQNLRAASKLLSSLPPSAADLPRAKYEQSCQDWFEKKQFTALNTMLSLANNNENENENSEVDHLQTRSYLRSATWLHDLHRHSSQAGHHSHRPEMMTAVKSTWTVTPSASSPPPPAEIISPFETIVSDENEQSPYYALEGKCLVAAARLEPDASKPYLKLGDWAFSAWVKHVKADPSPPPLTKAAHDLAVTSYCNFLSLLNNANTSKTSYTTIITLRLLKLMSNRPAEASTDTLSASIDSIPPQYWADIIPQLMSLTGHKDEFVRDIAVSCLTNLGTSPDSHPSLASDIAFRVNHGFSETSVASSPPYKVRALEKIKANFLEASANENSKIPTSMFDDIAVLQTEMERLASPWDDKWAHIVKKMAEKSHVILNTLYSEVGKEIGIDNLSFTKPNPELAKKPSAVKAAAAFMLKSKLKVPTQTTLRDFLTFSKSTLSAAQQTELRSFTSTHPVWGAGEAISGAIPSTKAERFFQTTFGADLVALVRWITGADEEEKYELTHMQANFHTMFHTKLCKRFGPGNFKYANQKESMVKNLSQICPKLATLLSPSSPTTFYLPTSDGPIEVASINNKVEVVESKTCPKKVTFIDLVGKGWGYLLKGGEDLRVDERMMQMLNVTNSLLEFDPQSGKRGMNIQTYSILPLSPGSGLIEFVEGPVSLFTLFEKHQQRAAEREVIVASVMGRQPHNSIINLRSMFFKEVGEVMAKNTGDEDCKKKVWKRKGLSKEVLMHVYQNLKGRMPANLLSTAMLLSSDSPADFLAKQSRYTRSAATSSILGWVMGLGDRHPANMLLDLETGDVVHIDYGVIFDAGGTLTCPEVVPFRWTQGVQSGMGVNGADGEGVSAMAHTVRVTRANKEIILTLLEAFISDPVMGRGYGLGLKPNVVEGEVKGEKKEMKGEKEEKEEKEERKEEEEKLRNLKADAHKLSKFVLQASLQIGTSNFSQLSMIVGALDEGLVLPVALNIRKDDKAGKGGFDLHSLSNLHGSQQKLKSFIDGDVKPLMAYLENLSKFSEYVWGHIKDNKPFETQLAVLKVCKEQWAEMSEEAKGVGIFEDLLSLAEGCLEALAWCSKLVDQYKEERGANGGGVDEKIWLQKVKDGMSVLDSPEDFTEVRNEAMRCVEKRKVASEELKDRFETKRDEFMSLCRRCNNMRRHLPVLKKRLGDKGKKVEGMFESLAIIVKERGDVCSLICKSEKRDGGGKASFVVGQEEEVEEKGGDDQEMAEVLLDFWYHFKRVVAAAKREKKCVESAGRILAAREAVSGVTILPAPVEKKVKNKKLKKKQQQTKEEREKKPDPAATKQQEKLRTFDMAAKVHWPKDVFKAIMIDSSIKKVEAEIEEISKGVTSLGEHREWQALCSVFSSRLVEGKVGGEGGNMAGKGMSEGLVISLGNCGTLEHLKSTAKKAYGAYEDENVGEILLRDVQKFGEMRKRVADSVGKLLVVAKRKLTEVTLEIEGEIVRLEGTRGDGREGLDGGKAGAAGAGSGVGVKMNPKVYEKVDGTKILKIVKDKLEKGKTKDRGKNIYDTITEDLIKEATDDENLASMFEGWCSWF</sequence>
<accession>A0A9W7DRT4</accession>
<dbReference type="InterPro" id="IPR000403">
    <property type="entry name" value="PI3/4_kinase_cat_dom"/>
</dbReference>
<evidence type="ECO:0000259" key="8">
    <source>
        <dbReference type="PROSITE" id="PS51190"/>
    </source>
</evidence>
<feature type="region of interest" description="Disordered" evidence="6">
    <location>
        <begin position="1709"/>
        <end position="1731"/>
    </location>
</feature>
<evidence type="ECO:0000313" key="10">
    <source>
        <dbReference type="Proteomes" id="UP001165122"/>
    </source>
</evidence>
<dbReference type="PROSITE" id="PS00916">
    <property type="entry name" value="PI3_4_KINASE_2"/>
    <property type="match status" value="1"/>
</dbReference>
<keyword evidence="2" id="KW-0808">Transferase</keyword>
<dbReference type="PROSITE" id="PS51190">
    <property type="entry name" value="FATC"/>
    <property type="match status" value="1"/>
</dbReference>
<name>A0A9W7DRT4_9STRA</name>
<feature type="compositionally biased region" description="Low complexity" evidence="6">
    <location>
        <begin position="1"/>
        <end position="11"/>
    </location>
</feature>
<dbReference type="SMART" id="SM00146">
    <property type="entry name" value="PI3Kc"/>
    <property type="match status" value="1"/>
</dbReference>
<dbReference type="SUPFAM" id="SSF48371">
    <property type="entry name" value="ARM repeat"/>
    <property type="match status" value="1"/>
</dbReference>
<evidence type="ECO:0000256" key="4">
    <source>
        <dbReference type="ARBA" id="ARBA00022777"/>
    </source>
</evidence>
<dbReference type="Pfam" id="PF00454">
    <property type="entry name" value="PI3_PI4_kinase"/>
    <property type="match status" value="1"/>
</dbReference>
<reference evidence="10" key="1">
    <citation type="journal article" date="2023" name="Commun. Biol.">
        <title>Genome analysis of Parmales, the sister group of diatoms, reveals the evolutionary specialization of diatoms from phago-mixotrophs to photoautotrophs.</title>
        <authorList>
            <person name="Ban H."/>
            <person name="Sato S."/>
            <person name="Yoshikawa S."/>
            <person name="Yamada K."/>
            <person name="Nakamura Y."/>
            <person name="Ichinomiya M."/>
            <person name="Sato N."/>
            <person name="Blanc-Mathieu R."/>
            <person name="Endo H."/>
            <person name="Kuwata A."/>
            <person name="Ogata H."/>
        </authorList>
    </citation>
    <scope>NUCLEOTIDE SEQUENCE [LARGE SCALE GENOMIC DNA]</scope>
    <source>
        <strain evidence="10">NIES 3700</strain>
    </source>
</reference>
<dbReference type="EC" id="2.7.11.1" evidence="1"/>
<keyword evidence="10" id="KW-1185">Reference proteome</keyword>
<dbReference type="SMART" id="SM01343">
    <property type="entry name" value="FATC"/>
    <property type="match status" value="1"/>
</dbReference>
<evidence type="ECO:0000256" key="2">
    <source>
        <dbReference type="ARBA" id="ARBA00022679"/>
    </source>
</evidence>
<dbReference type="InterPro" id="IPR011009">
    <property type="entry name" value="Kinase-like_dom_sf"/>
</dbReference>
<dbReference type="Pfam" id="PF02260">
    <property type="entry name" value="FATC"/>
    <property type="match status" value="1"/>
</dbReference>
<dbReference type="GO" id="GO:0004674">
    <property type="term" value="F:protein serine/threonine kinase activity"/>
    <property type="evidence" value="ECO:0007669"/>
    <property type="project" value="UniProtKB-EC"/>
</dbReference>
<organism evidence="9 10">
    <name type="scientific">Triparma laevis f. longispina</name>
    <dbReference type="NCBI Taxonomy" id="1714387"/>
    <lineage>
        <taxon>Eukaryota</taxon>
        <taxon>Sar</taxon>
        <taxon>Stramenopiles</taxon>
        <taxon>Ochrophyta</taxon>
        <taxon>Bolidophyceae</taxon>
        <taxon>Parmales</taxon>
        <taxon>Triparmaceae</taxon>
        <taxon>Triparma</taxon>
    </lineage>
</organism>
<feature type="domain" description="PI3K/PI4K catalytic" evidence="7">
    <location>
        <begin position="1390"/>
        <end position="1741"/>
    </location>
</feature>